<proteinExistence type="predicted"/>
<protein>
    <submittedName>
        <fullName evidence="1">Uncharacterized protein</fullName>
    </submittedName>
</protein>
<comment type="caution">
    <text evidence="1">The sequence shown here is derived from an EMBL/GenBank/DDBJ whole genome shotgun (WGS) entry which is preliminary data.</text>
</comment>
<sequence length="64" mass="7371">MSEMTIVKITRRSRRRYDQGLTNARAEASLTQISTYVRVLLTCQTQVANVLIEMRDQLVEQVGK</sequence>
<evidence type="ECO:0000313" key="2">
    <source>
        <dbReference type="Proteomes" id="UP001589627"/>
    </source>
</evidence>
<name>A0ABV5YI94_9ACTN</name>
<keyword evidence="2" id="KW-1185">Reference proteome</keyword>
<gene>
    <name evidence="1" type="ORF">ACFFNX_21615</name>
</gene>
<dbReference type="RefSeq" id="WP_378205066.1">
    <property type="nucleotide sequence ID" value="NZ_JBHLZP010000159.1"/>
</dbReference>
<reference evidence="1 2" key="1">
    <citation type="submission" date="2024-09" db="EMBL/GenBank/DDBJ databases">
        <authorList>
            <person name="Sun Q."/>
            <person name="Mori K."/>
        </authorList>
    </citation>
    <scope>NUCLEOTIDE SEQUENCE [LARGE SCALE GENOMIC DNA]</scope>
    <source>
        <strain evidence="1 2">TBRC 0563</strain>
    </source>
</reference>
<dbReference type="EMBL" id="JBHLZP010000159">
    <property type="protein sequence ID" value="MFB9834788.1"/>
    <property type="molecule type" value="Genomic_DNA"/>
</dbReference>
<accession>A0ABV5YI94</accession>
<dbReference type="Proteomes" id="UP001589627">
    <property type="component" value="Unassembled WGS sequence"/>
</dbReference>
<evidence type="ECO:0000313" key="1">
    <source>
        <dbReference type="EMBL" id="MFB9834788.1"/>
    </source>
</evidence>
<organism evidence="1 2">
    <name type="scientific">Actinoallomurus acaciae</name>
    <dbReference type="NCBI Taxonomy" id="502577"/>
    <lineage>
        <taxon>Bacteria</taxon>
        <taxon>Bacillati</taxon>
        <taxon>Actinomycetota</taxon>
        <taxon>Actinomycetes</taxon>
        <taxon>Streptosporangiales</taxon>
        <taxon>Thermomonosporaceae</taxon>
        <taxon>Actinoallomurus</taxon>
    </lineage>
</organism>